<dbReference type="PANTHER" id="PTHR37544:SF3">
    <property type="entry name" value="SPRAY"/>
    <property type="match status" value="1"/>
</dbReference>
<keyword evidence="1" id="KW-1133">Transmembrane helix</keyword>
<keyword evidence="1" id="KW-0472">Membrane</keyword>
<dbReference type="Proteomes" id="UP001321760">
    <property type="component" value="Unassembled WGS sequence"/>
</dbReference>
<comment type="caution">
    <text evidence="2">The sequence shown here is derived from an EMBL/GenBank/DDBJ whole genome shotgun (WGS) entry which is preliminary data.</text>
</comment>
<dbReference type="Pfam" id="PF11915">
    <property type="entry name" value="DUF3433"/>
    <property type="match status" value="2"/>
</dbReference>
<reference evidence="2" key="1">
    <citation type="journal article" date="2023" name="Mol. Phylogenet. Evol.">
        <title>Genome-scale phylogeny and comparative genomics of the fungal order Sordariales.</title>
        <authorList>
            <person name="Hensen N."/>
            <person name="Bonometti L."/>
            <person name="Westerberg I."/>
            <person name="Brannstrom I.O."/>
            <person name="Guillou S."/>
            <person name="Cros-Aarteil S."/>
            <person name="Calhoun S."/>
            <person name="Haridas S."/>
            <person name="Kuo A."/>
            <person name="Mondo S."/>
            <person name="Pangilinan J."/>
            <person name="Riley R."/>
            <person name="LaButti K."/>
            <person name="Andreopoulos B."/>
            <person name="Lipzen A."/>
            <person name="Chen C."/>
            <person name="Yan M."/>
            <person name="Daum C."/>
            <person name="Ng V."/>
            <person name="Clum A."/>
            <person name="Steindorff A."/>
            <person name="Ohm R.A."/>
            <person name="Martin F."/>
            <person name="Silar P."/>
            <person name="Natvig D.O."/>
            <person name="Lalanne C."/>
            <person name="Gautier V."/>
            <person name="Ament-Velasquez S.L."/>
            <person name="Kruys A."/>
            <person name="Hutchinson M.I."/>
            <person name="Powell A.J."/>
            <person name="Barry K."/>
            <person name="Miller A.N."/>
            <person name="Grigoriev I.V."/>
            <person name="Debuchy R."/>
            <person name="Gladieux P."/>
            <person name="Hiltunen Thoren M."/>
            <person name="Johannesson H."/>
        </authorList>
    </citation>
    <scope>NUCLEOTIDE SEQUENCE</scope>
    <source>
        <strain evidence="2">PSN243</strain>
    </source>
</reference>
<gene>
    <name evidence="2" type="ORF">QBC34DRAFT_363893</name>
</gene>
<feature type="transmembrane region" description="Helical" evidence="1">
    <location>
        <begin position="287"/>
        <end position="310"/>
    </location>
</feature>
<dbReference type="EMBL" id="MU866019">
    <property type="protein sequence ID" value="KAK4442360.1"/>
    <property type="molecule type" value="Genomic_DNA"/>
</dbReference>
<keyword evidence="1" id="KW-0812">Transmembrane</keyword>
<feature type="transmembrane region" description="Helical" evidence="1">
    <location>
        <begin position="519"/>
        <end position="541"/>
    </location>
</feature>
<keyword evidence="3" id="KW-1185">Reference proteome</keyword>
<sequence>MNDDRGQPYTTIAAYKTVITLRGADGHPTTQTRIQHASVTPLHGITSITEFNAQGAPVTTYAAQLVIYTDSNGVPRTTSTRRIPTSQTLITQLNAHGVPFTTFPLDLLVPRPTEPTHPIVVTQTNAQGQPTAEVTLHPKPPKQPTPSFSIPDSNTNTGLYILSHTDYYLLLFIPVLCTVIVSILAEMVSSNLHTLLPFQQMTKAGGVPAENSLLFPRGIIRGFIHAVKLAKSGDPLSLLAQGMVLVSAVITALSSEAVGIALGGSCKRDDFNGCYMQVAIFLPSARALQVLLGVDLWMVLGIVWVIWGGWESGVGMAPGSVMATGAVAQGGGLRWLFMGVGGGGERGGVEEGAVLVRLRGWRFEMGEFKDLDGGMGEYGIVPRAGSGRTSGLRAPGFGMGARAYTSFSKASSATFDAIKRAPTRLLPGGWTLGRQAKERISDCSALLFMWGLIILITYYNAIESPDTPFEHFMNEQDFGVRVLFTAFGVLLTFFWDHYYSRIISQEPYRFLSRPKGAPFSTLTTSPPTTVFIGFFSSLLRLETFPSIVAFSNILSKFIPILLSNIPFSPIQTWELHMACAWTSVASLSFISLVLVWGLLFVRYPVMPIDPASLAGQVYYLCDSEEVLGEFSGMGKMAAKECRARLETREGAEKGVRYGFGNMVGASGYKGVGVFVKEMEEKRDRRV</sequence>
<organism evidence="2 3">
    <name type="scientific">Podospora aff. communis PSN243</name>
    <dbReference type="NCBI Taxonomy" id="3040156"/>
    <lineage>
        <taxon>Eukaryota</taxon>
        <taxon>Fungi</taxon>
        <taxon>Dikarya</taxon>
        <taxon>Ascomycota</taxon>
        <taxon>Pezizomycotina</taxon>
        <taxon>Sordariomycetes</taxon>
        <taxon>Sordariomycetidae</taxon>
        <taxon>Sordariales</taxon>
        <taxon>Podosporaceae</taxon>
        <taxon>Podospora</taxon>
    </lineage>
</organism>
<evidence type="ECO:0000256" key="1">
    <source>
        <dbReference type="SAM" id="Phobius"/>
    </source>
</evidence>
<feature type="transmembrane region" description="Helical" evidence="1">
    <location>
        <begin position="579"/>
        <end position="601"/>
    </location>
</feature>
<feature type="transmembrane region" description="Helical" evidence="1">
    <location>
        <begin position="443"/>
        <end position="462"/>
    </location>
</feature>
<proteinExistence type="predicted"/>
<feature type="transmembrane region" description="Helical" evidence="1">
    <location>
        <begin position="316"/>
        <end position="337"/>
    </location>
</feature>
<evidence type="ECO:0000313" key="3">
    <source>
        <dbReference type="Proteomes" id="UP001321760"/>
    </source>
</evidence>
<feature type="transmembrane region" description="Helical" evidence="1">
    <location>
        <begin position="167"/>
        <end position="185"/>
    </location>
</feature>
<feature type="transmembrane region" description="Helical" evidence="1">
    <location>
        <begin position="482"/>
        <end position="499"/>
    </location>
</feature>
<protein>
    <submittedName>
        <fullName evidence="2">Uncharacterized protein</fullName>
    </submittedName>
</protein>
<reference evidence="2" key="2">
    <citation type="submission" date="2023-05" db="EMBL/GenBank/DDBJ databases">
        <authorList>
            <consortium name="Lawrence Berkeley National Laboratory"/>
            <person name="Steindorff A."/>
            <person name="Hensen N."/>
            <person name="Bonometti L."/>
            <person name="Westerberg I."/>
            <person name="Brannstrom I.O."/>
            <person name="Guillou S."/>
            <person name="Cros-Aarteil S."/>
            <person name="Calhoun S."/>
            <person name="Haridas S."/>
            <person name="Kuo A."/>
            <person name="Mondo S."/>
            <person name="Pangilinan J."/>
            <person name="Riley R."/>
            <person name="Labutti K."/>
            <person name="Andreopoulos B."/>
            <person name="Lipzen A."/>
            <person name="Chen C."/>
            <person name="Yanf M."/>
            <person name="Daum C."/>
            <person name="Ng V."/>
            <person name="Clum A."/>
            <person name="Ohm R."/>
            <person name="Martin F."/>
            <person name="Silar P."/>
            <person name="Natvig D."/>
            <person name="Lalanne C."/>
            <person name="Gautier V."/>
            <person name="Ament-Velasquez S.L."/>
            <person name="Kruys A."/>
            <person name="Hutchinson M.I."/>
            <person name="Powell A.J."/>
            <person name="Barry K."/>
            <person name="Miller A.N."/>
            <person name="Grigoriev I.V."/>
            <person name="Debuchy R."/>
            <person name="Gladieux P."/>
            <person name="Thoren M.H."/>
            <person name="Johannesson H."/>
        </authorList>
    </citation>
    <scope>NUCLEOTIDE SEQUENCE</scope>
    <source>
        <strain evidence="2">PSN243</strain>
    </source>
</reference>
<dbReference type="InterPro" id="IPR021840">
    <property type="entry name" value="DUF3433"/>
</dbReference>
<dbReference type="AlphaFoldDB" id="A0AAV9G1A4"/>
<evidence type="ECO:0000313" key="2">
    <source>
        <dbReference type="EMBL" id="KAK4442360.1"/>
    </source>
</evidence>
<name>A0AAV9G1A4_9PEZI</name>
<accession>A0AAV9G1A4</accession>
<dbReference type="PANTHER" id="PTHR37544">
    <property type="entry name" value="SPRAY-RELATED"/>
    <property type="match status" value="1"/>
</dbReference>
<feature type="transmembrane region" description="Helical" evidence="1">
    <location>
        <begin position="547"/>
        <end position="567"/>
    </location>
</feature>
<feature type="transmembrane region" description="Helical" evidence="1">
    <location>
        <begin position="238"/>
        <end position="266"/>
    </location>
</feature>